<dbReference type="Gene3D" id="3.40.50.720">
    <property type="entry name" value="NAD(P)-binding Rossmann-like Domain"/>
    <property type="match status" value="1"/>
</dbReference>
<dbReference type="SUPFAM" id="SSF51735">
    <property type="entry name" value="NAD(P)-binding Rossmann-fold domains"/>
    <property type="match status" value="1"/>
</dbReference>
<dbReference type="EMBL" id="BAAACX010000015">
    <property type="protein sequence ID" value="GAA0401189.1"/>
    <property type="molecule type" value="Genomic_DNA"/>
</dbReference>
<dbReference type="NCBIfam" id="NF006929">
    <property type="entry name" value="PRK09414.1"/>
    <property type="match status" value="1"/>
</dbReference>
<comment type="caution">
    <text evidence="8">The sequence shown here is derived from an EMBL/GenBank/DDBJ whole genome shotgun (WGS) entry which is preliminary data.</text>
</comment>
<dbReference type="RefSeq" id="WP_343863132.1">
    <property type="nucleotide sequence ID" value="NZ_BAAACX010000015.1"/>
</dbReference>
<evidence type="ECO:0000256" key="2">
    <source>
        <dbReference type="ARBA" id="ARBA00011643"/>
    </source>
</evidence>
<evidence type="ECO:0000256" key="5">
    <source>
        <dbReference type="PIRNR" id="PIRNR000185"/>
    </source>
</evidence>
<name>A0ABN0YML3_9BACL</name>
<dbReference type="Gene3D" id="3.40.50.10860">
    <property type="entry name" value="Leucine Dehydrogenase, chain A, domain 1"/>
    <property type="match status" value="1"/>
</dbReference>
<dbReference type="InterPro" id="IPR050724">
    <property type="entry name" value="Glu_Leu_Phe_Val_DH"/>
</dbReference>
<accession>A0ABN0YML3</accession>
<evidence type="ECO:0000313" key="8">
    <source>
        <dbReference type="EMBL" id="GAA0401189.1"/>
    </source>
</evidence>
<feature type="domain" description="Glutamate/phenylalanine/leucine/valine/L-tryptophan dehydrogenase C-terminal" evidence="7">
    <location>
        <begin position="217"/>
        <end position="458"/>
    </location>
</feature>
<dbReference type="InterPro" id="IPR006096">
    <property type="entry name" value="Glu/Leu/Phe/Val/Trp_DH_C"/>
</dbReference>
<proteinExistence type="inferred from homology"/>
<comment type="similarity">
    <text evidence="1 5 6">Belongs to the Glu/Leu/Phe/Val dehydrogenases family.</text>
</comment>
<dbReference type="InterPro" id="IPR014362">
    <property type="entry name" value="Glu_DH"/>
</dbReference>
<organism evidence="8 9">
    <name type="scientific">Paenibacillus motobuensis</name>
    <dbReference type="NCBI Taxonomy" id="295324"/>
    <lineage>
        <taxon>Bacteria</taxon>
        <taxon>Bacillati</taxon>
        <taxon>Bacillota</taxon>
        <taxon>Bacilli</taxon>
        <taxon>Bacillales</taxon>
        <taxon>Paenibacillaceae</taxon>
        <taxon>Paenibacillus</taxon>
    </lineage>
</organism>
<dbReference type="SMART" id="SM00839">
    <property type="entry name" value="ELFV_dehydrog"/>
    <property type="match status" value="1"/>
</dbReference>
<gene>
    <name evidence="8" type="primary">gdhA</name>
    <name evidence="8" type="ORF">GCM10008933_34670</name>
</gene>
<sequence>MAIMQEKAEPGLESAKQYVNEVYETVKKRNPGENEFHQAVKEILDSLAPVFAKHEKYRNNAILERIVEPERLITFRVPWIDDQGKVQVNRGFRVQFNSAIGPYKGGLRFHPSVNASIIKFLGFEQIFKNSLTGQPIGGGKGGSDFDPKGKSDNEVMRFTQSFMTELSRYIGPDTDVPAGDIGVGAREIGYMFGQYKRLCGGNEAGVLTGKGLTYGGSLARTEATGYGLVYFTAEMLKSKGESFEGKTVVVSGSGNVAIYAIEKATQFGAKVVACSDSNGYIYDENGIDLETVKRLKEVERKRIKEYTEVHPSAEYVEGCQNIWDIPCDIALPCATQNEIDEAAAKKLVANGVKYVAEGANMPSTLEAIEVYLNNGVYFGPAKAANAGGVAVSALEMAQNSARLAWTFEEVDAKLQNIMKDIYDNSVNAAIEYGHEGNLVVGSNIAGFLKVADTMIAHGVV</sequence>
<dbReference type="PRINTS" id="PR00082">
    <property type="entry name" value="GLFDHDRGNASE"/>
</dbReference>
<keyword evidence="9" id="KW-1185">Reference proteome</keyword>
<dbReference type="Proteomes" id="UP001500340">
    <property type="component" value="Unassembled WGS sequence"/>
</dbReference>
<dbReference type="PANTHER" id="PTHR43571">
    <property type="entry name" value="NADP-SPECIFIC GLUTAMATE DEHYDROGENASE 1-RELATED"/>
    <property type="match status" value="1"/>
</dbReference>
<dbReference type="InterPro" id="IPR046346">
    <property type="entry name" value="Aminoacid_DH-like_N_sf"/>
</dbReference>
<dbReference type="SUPFAM" id="SSF53223">
    <property type="entry name" value="Aminoacid dehydrogenase-like, N-terminal domain"/>
    <property type="match status" value="1"/>
</dbReference>
<evidence type="ECO:0000313" key="9">
    <source>
        <dbReference type="Proteomes" id="UP001500340"/>
    </source>
</evidence>
<dbReference type="InterPro" id="IPR036291">
    <property type="entry name" value="NAD(P)-bd_dom_sf"/>
</dbReference>
<dbReference type="CDD" id="cd05313">
    <property type="entry name" value="NAD_bind_2_Glu_DH"/>
    <property type="match status" value="1"/>
</dbReference>
<evidence type="ECO:0000256" key="3">
    <source>
        <dbReference type="ARBA" id="ARBA00012896"/>
    </source>
</evidence>
<dbReference type="InterPro" id="IPR006097">
    <property type="entry name" value="Glu/Leu/Phe/Val/Trp_DH_dimer"/>
</dbReference>
<protein>
    <recommendedName>
        <fullName evidence="3 5">Glutamate dehydrogenase</fullName>
    </recommendedName>
</protein>
<dbReference type="Gene3D" id="1.10.285.10">
    <property type="entry name" value="Glutamate Dehydrogenase, chain A, domain 3"/>
    <property type="match status" value="2"/>
</dbReference>
<evidence type="ECO:0000256" key="1">
    <source>
        <dbReference type="ARBA" id="ARBA00006382"/>
    </source>
</evidence>
<dbReference type="PIRSF" id="PIRSF000185">
    <property type="entry name" value="Glu_DH"/>
    <property type="match status" value="1"/>
</dbReference>
<reference evidence="8 9" key="1">
    <citation type="journal article" date="2019" name="Int. J. Syst. Evol. Microbiol.">
        <title>The Global Catalogue of Microorganisms (GCM) 10K type strain sequencing project: providing services to taxonomists for standard genome sequencing and annotation.</title>
        <authorList>
            <consortium name="The Broad Institute Genomics Platform"/>
            <consortium name="The Broad Institute Genome Sequencing Center for Infectious Disease"/>
            <person name="Wu L."/>
            <person name="Ma J."/>
        </authorList>
    </citation>
    <scope>NUCLEOTIDE SEQUENCE [LARGE SCALE GENOMIC DNA]</scope>
    <source>
        <strain evidence="8 9">JCM 12774</strain>
    </source>
</reference>
<evidence type="ECO:0000259" key="7">
    <source>
        <dbReference type="SMART" id="SM00839"/>
    </source>
</evidence>
<dbReference type="PANTHER" id="PTHR43571:SF1">
    <property type="entry name" value="NADP-SPECIFIC GLUTAMATE DEHYDROGENASE 1-RELATED"/>
    <property type="match status" value="1"/>
</dbReference>
<keyword evidence="4 5" id="KW-0560">Oxidoreductase</keyword>
<evidence type="ECO:0000256" key="6">
    <source>
        <dbReference type="RuleBase" id="RU004417"/>
    </source>
</evidence>
<dbReference type="Pfam" id="PF02812">
    <property type="entry name" value="ELFV_dehydrog_N"/>
    <property type="match status" value="1"/>
</dbReference>
<dbReference type="Pfam" id="PF00208">
    <property type="entry name" value="ELFV_dehydrog"/>
    <property type="match status" value="1"/>
</dbReference>
<evidence type="ECO:0000256" key="4">
    <source>
        <dbReference type="ARBA" id="ARBA00023002"/>
    </source>
</evidence>
<comment type="subunit">
    <text evidence="2">Homohexamer.</text>
</comment>
<dbReference type="InterPro" id="IPR006095">
    <property type="entry name" value="Glu/Leu/Phe/Val/Trp_DH"/>
</dbReference>
<dbReference type="InterPro" id="IPR033922">
    <property type="entry name" value="NAD_bind_Glu_DH"/>
</dbReference>